<comment type="caution">
    <text evidence="3">The sequence shown here is derived from an EMBL/GenBank/DDBJ whole genome shotgun (WGS) entry which is preliminary data.</text>
</comment>
<sequence>MSSSSLLTTWRDHGARRFSRKSSSYDSSDDEYDQEEEENISLLLAYRAVKKPKFGGSVFGRQKLWRERIEGHEKLMRSYFNENPIFPESYFRRRFRMSLNLFKHIATEVTKYDRFFEQRRNAAGELGHSTYQKVTAALRMLAYGIPADLIDDHLAMGESTSILCVKRFVVAIVNVFGSTYLRAPNAQDTARLLEINANRGFPGMLGSIDCMHWSWKNCPAAWHGQFKGYKKDATIVLEAVADQETWIWHVFFGMPGSCNDINVLQRSPLMTRLAMREGPLVEFEANGHKYNYGYFLADGIYPRWQTFVKPIIQPRGPFLDATIARSRQIENTEIPNENTVTPVNSPEIDDLDEDYVELDDDFIDKCNATTSTSNLKKLIAQHAVRYKLSPDPKFATSPINIKDKDYDFSLDLSHISIVEKTPFCGTEKESDVEHMNELSTLSSLFSDDVKMRTYFVAKIFPFSLKDDAKIWKRTPDEAEELLAKISKNHDDWSTPEPTPTPILKKRGMIELNDEDMREAKKSLMEKGIKSEDVKNLPPIEDLCKIIPPSSTIEYMKDIVSNKRKIPNEEISTMLANYSFNGKVPKKLGDPDKLIPTDISLQMADKSTAIPVGVCENVLVQVTQHCLILTDFVVLEMPEDDNMSIILGRPFLNTAGAVIDCNKGKVTFNVDDKEHTVYFPKRIDKVYGVNTIFNVKTIKVGSIDCPIYEPKEEYQTLVIGSISIQYKKRKMNNYNFGEVFEGETTSTGRPSRASTRIRRSYNEDVIAPSFDEGNGDPNASSFPCYDFLSNAGLLDDFLTLVRKAGLTAYMEDERKQYYMLTKIFVESFKFNNKHFHPSVAFKIYGNPVTMKLKDFCAALDIAPAGTARKIEDNPRVLLELYREITNDDCRTIQRGKIRNIQLPAIKYFAYYLATSILGRENTSNISSYHLAFLIAALTGETPYHLGSVIARRLSNKGPIYGGIIASRILARLDLPLDPTDVEIPPVRLDIAAMKSHQFVTADSSMDNIVYRMLFADGDEREVLLPQTDLFSIGRKPWSRSKEEVDEQLKIQGFHQQHDSEDAEPSYDYTVTYPVASSSTYLEPGRSSSYYGDTTSWGPWE</sequence>
<keyword evidence="4" id="KW-1185">Reference proteome</keyword>
<dbReference type="Pfam" id="PF03078">
    <property type="entry name" value="ATHILA"/>
    <property type="match status" value="1"/>
</dbReference>
<gene>
    <name evidence="3" type="ORF">QYE76_065511</name>
</gene>
<dbReference type="EMBL" id="JAUUTY010000004">
    <property type="protein sequence ID" value="KAK1647706.1"/>
    <property type="molecule type" value="Genomic_DNA"/>
</dbReference>
<dbReference type="AlphaFoldDB" id="A0AAD8S8N2"/>
<dbReference type="InterPro" id="IPR021109">
    <property type="entry name" value="Peptidase_aspartic_dom_sf"/>
</dbReference>
<evidence type="ECO:0000256" key="1">
    <source>
        <dbReference type="SAM" id="MobiDB-lite"/>
    </source>
</evidence>
<feature type="domain" description="Arabidopsis retrotransposon Orf1 C-terminal" evidence="2">
    <location>
        <begin position="779"/>
        <end position="938"/>
    </location>
</feature>
<dbReference type="Proteomes" id="UP001231189">
    <property type="component" value="Unassembled WGS sequence"/>
</dbReference>
<evidence type="ECO:0000313" key="3">
    <source>
        <dbReference type="EMBL" id="KAK1647706.1"/>
    </source>
</evidence>
<proteinExistence type="predicted"/>
<protein>
    <recommendedName>
        <fullName evidence="2">Arabidopsis retrotransposon Orf1 C-terminal domain-containing protein</fullName>
    </recommendedName>
</protein>
<accession>A0AAD8S8N2</accession>
<dbReference type="Pfam" id="PF04827">
    <property type="entry name" value="Plant_tran"/>
    <property type="match status" value="1"/>
</dbReference>
<name>A0AAD8S8N2_LOLMU</name>
<feature type="region of interest" description="Disordered" evidence="1">
    <location>
        <begin position="1"/>
        <end position="32"/>
    </location>
</feature>
<feature type="region of interest" description="Disordered" evidence="1">
    <location>
        <begin position="1080"/>
        <end position="1099"/>
    </location>
</feature>
<reference evidence="3" key="1">
    <citation type="submission" date="2023-07" db="EMBL/GenBank/DDBJ databases">
        <title>A chromosome-level genome assembly of Lolium multiflorum.</title>
        <authorList>
            <person name="Chen Y."/>
            <person name="Copetti D."/>
            <person name="Kolliker R."/>
            <person name="Studer B."/>
        </authorList>
    </citation>
    <scope>NUCLEOTIDE SEQUENCE</scope>
    <source>
        <strain evidence="3">02402/16</strain>
        <tissue evidence="3">Leaf</tissue>
    </source>
</reference>
<dbReference type="Gene3D" id="2.40.70.10">
    <property type="entry name" value="Acid Proteases"/>
    <property type="match status" value="1"/>
</dbReference>
<dbReference type="CDD" id="cd00303">
    <property type="entry name" value="retropepsin_like"/>
    <property type="match status" value="1"/>
</dbReference>
<dbReference type="InterPro" id="IPR006912">
    <property type="entry name" value="Harbinger_derived_prot"/>
</dbReference>
<dbReference type="InterPro" id="IPR004312">
    <property type="entry name" value="ATHILA_Orf1_C"/>
</dbReference>
<evidence type="ECO:0000259" key="2">
    <source>
        <dbReference type="Pfam" id="PF03078"/>
    </source>
</evidence>
<dbReference type="PANTHER" id="PTHR47150">
    <property type="entry name" value="OS12G0169200 PROTEIN"/>
    <property type="match status" value="1"/>
</dbReference>
<organism evidence="3 4">
    <name type="scientific">Lolium multiflorum</name>
    <name type="common">Italian ryegrass</name>
    <name type="synonym">Lolium perenne subsp. multiflorum</name>
    <dbReference type="NCBI Taxonomy" id="4521"/>
    <lineage>
        <taxon>Eukaryota</taxon>
        <taxon>Viridiplantae</taxon>
        <taxon>Streptophyta</taxon>
        <taxon>Embryophyta</taxon>
        <taxon>Tracheophyta</taxon>
        <taxon>Spermatophyta</taxon>
        <taxon>Magnoliopsida</taxon>
        <taxon>Liliopsida</taxon>
        <taxon>Poales</taxon>
        <taxon>Poaceae</taxon>
        <taxon>BOP clade</taxon>
        <taxon>Pooideae</taxon>
        <taxon>Poodae</taxon>
        <taxon>Poeae</taxon>
        <taxon>Poeae Chloroplast Group 2 (Poeae type)</taxon>
        <taxon>Loliodinae</taxon>
        <taxon>Loliinae</taxon>
        <taxon>Lolium</taxon>
    </lineage>
</organism>
<dbReference type="PANTHER" id="PTHR47150:SF7">
    <property type="entry name" value="NUCLEASE"/>
    <property type="match status" value="1"/>
</dbReference>
<evidence type="ECO:0000313" key="4">
    <source>
        <dbReference type="Proteomes" id="UP001231189"/>
    </source>
</evidence>